<dbReference type="Proteomes" id="UP001207468">
    <property type="component" value="Unassembled WGS sequence"/>
</dbReference>
<proteinExistence type="predicted"/>
<comment type="caution">
    <text evidence="1">The sequence shown here is derived from an EMBL/GenBank/DDBJ whole genome shotgun (WGS) entry which is preliminary data.</text>
</comment>
<reference evidence="1" key="1">
    <citation type="submission" date="2021-03" db="EMBL/GenBank/DDBJ databases">
        <title>Evolutionary priming and transition to the ectomycorrhizal habit in an iconic lineage of mushroom-forming fungi: is preadaptation a requirement?</title>
        <authorList>
            <consortium name="DOE Joint Genome Institute"/>
            <person name="Looney B.P."/>
            <person name="Miyauchi S."/>
            <person name="Morin E."/>
            <person name="Drula E."/>
            <person name="Courty P.E."/>
            <person name="Chicoki N."/>
            <person name="Fauchery L."/>
            <person name="Kohler A."/>
            <person name="Kuo A."/>
            <person name="LaButti K."/>
            <person name="Pangilinan J."/>
            <person name="Lipzen A."/>
            <person name="Riley R."/>
            <person name="Andreopoulos W."/>
            <person name="He G."/>
            <person name="Johnson J."/>
            <person name="Barry K.W."/>
            <person name="Grigoriev I.V."/>
            <person name="Nagy L."/>
            <person name="Hibbett D."/>
            <person name="Henrissat B."/>
            <person name="Matheny P.B."/>
            <person name="Labbe J."/>
            <person name="Martin A.F."/>
        </authorList>
    </citation>
    <scope>NUCLEOTIDE SEQUENCE</scope>
    <source>
        <strain evidence="1">BPL698</strain>
    </source>
</reference>
<protein>
    <submittedName>
        <fullName evidence="1">Uncharacterized protein</fullName>
    </submittedName>
</protein>
<evidence type="ECO:0000313" key="1">
    <source>
        <dbReference type="EMBL" id="KAI9511481.1"/>
    </source>
</evidence>
<organism evidence="1 2">
    <name type="scientific">Russula earlei</name>
    <dbReference type="NCBI Taxonomy" id="71964"/>
    <lineage>
        <taxon>Eukaryota</taxon>
        <taxon>Fungi</taxon>
        <taxon>Dikarya</taxon>
        <taxon>Basidiomycota</taxon>
        <taxon>Agaricomycotina</taxon>
        <taxon>Agaricomycetes</taxon>
        <taxon>Russulales</taxon>
        <taxon>Russulaceae</taxon>
        <taxon>Russula</taxon>
    </lineage>
</organism>
<name>A0ACC0UIJ5_9AGAM</name>
<keyword evidence="2" id="KW-1185">Reference proteome</keyword>
<accession>A0ACC0UIJ5</accession>
<evidence type="ECO:0000313" key="2">
    <source>
        <dbReference type="Proteomes" id="UP001207468"/>
    </source>
</evidence>
<gene>
    <name evidence="1" type="ORF">F5148DRAFT_326014</name>
</gene>
<sequence length="156" mass="18013">MISWSISLCHSFFLYTQPVPPHGLVNDKVMSLRTRYIPELAYALAFSSISVHLLWQRRAAETDRRHYSARLSILDELAARLRTGEAVSDAEVARLRRLAETVAEVTHPGERIGWREVLFGRKESGIERQGKEELERRELDRVQSELRLADDITQRS</sequence>
<dbReference type="EMBL" id="JAGFNK010000021">
    <property type="protein sequence ID" value="KAI9511481.1"/>
    <property type="molecule type" value="Genomic_DNA"/>
</dbReference>